<dbReference type="STRING" id="259564.Mbur_1585"/>
<dbReference type="PANTHER" id="PTHR21485">
    <property type="entry name" value="HAD SUPERFAMILY MEMBERS CMAS AND KDSC"/>
    <property type="match status" value="1"/>
</dbReference>
<sequence>MDKNNIFAIIPARSGSKGIAGKNIRSLNGKPLICHTIEEAVKSRYLERVFISTDDPLIAKISKQCGAKIINRPAELAEDESPTINAIFHAIDTIKNAYDTEIIILLQPTSPLRNAADIDKALDMFMKTDCDSVISMCKVEHSPYWSFKYEGDKFKSLFGNECLQMRRQELPEVYRPNGAIYITTIENLYKNNGFYCDKIIPYIMPAERSVDIDDEIDFKLAELLIQEYTKNAKNGSNK</sequence>
<evidence type="ECO:0000313" key="2">
    <source>
        <dbReference type="Proteomes" id="UP000001979"/>
    </source>
</evidence>
<dbReference type="AlphaFoldDB" id="Q12VN7"/>
<accession>Q12VN7</accession>
<dbReference type="HOGENOM" id="CLU_042930_1_1_2"/>
<dbReference type="KEGG" id="mbu:Mbur_1585"/>
<dbReference type="Proteomes" id="UP000001979">
    <property type="component" value="Chromosome"/>
</dbReference>
<dbReference type="InterPro" id="IPR029044">
    <property type="entry name" value="Nucleotide-diphossugar_trans"/>
</dbReference>
<organism evidence="1 2">
    <name type="scientific">Methanococcoides burtonii (strain DSM 6242 / NBRC 107633 / OCM 468 / ACE-M)</name>
    <dbReference type="NCBI Taxonomy" id="259564"/>
    <lineage>
        <taxon>Archaea</taxon>
        <taxon>Methanobacteriati</taxon>
        <taxon>Methanobacteriota</taxon>
        <taxon>Stenosarchaea group</taxon>
        <taxon>Methanomicrobia</taxon>
        <taxon>Methanosarcinales</taxon>
        <taxon>Methanosarcinaceae</taxon>
        <taxon>Methanococcoides</taxon>
    </lineage>
</organism>
<reference evidence="2" key="1">
    <citation type="journal article" date="2009" name="ISME J.">
        <title>The genome sequence of the psychrophilic archaeon, Methanococcoides burtonii: the role of genome evolution in cold adaptation.</title>
        <authorList>
            <person name="Allen M.A."/>
            <person name="Lauro F.M."/>
            <person name="Williams T.J."/>
            <person name="Burg D."/>
            <person name="Siddiqui K.S."/>
            <person name="De Francisci D."/>
            <person name="Chong K.W."/>
            <person name="Pilak O."/>
            <person name="Chew H.H."/>
            <person name="De Maere M.Z."/>
            <person name="Ting L."/>
            <person name="Katrib M."/>
            <person name="Ng C."/>
            <person name="Sowers K.R."/>
            <person name="Galperin M.Y."/>
            <person name="Anderson I.J."/>
            <person name="Ivanova N."/>
            <person name="Dalin E."/>
            <person name="Martinez M."/>
            <person name="Lapidus A."/>
            <person name="Hauser L."/>
            <person name="Land M."/>
            <person name="Thomas T."/>
            <person name="Cavicchioli R."/>
        </authorList>
    </citation>
    <scope>NUCLEOTIDE SEQUENCE [LARGE SCALE GENOMIC DNA]</scope>
    <source>
        <strain evidence="2">DSM 6242 / NBRC 107633 / OCM 468 / ACE-M</strain>
    </source>
</reference>
<evidence type="ECO:0000313" key="1">
    <source>
        <dbReference type="EMBL" id="ABE52489.1"/>
    </source>
</evidence>
<dbReference type="GeneID" id="3998672"/>
<proteinExistence type="predicted"/>
<keyword evidence="1" id="KW-0808">Transferase</keyword>
<dbReference type="EMBL" id="CP000300">
    <property type="protein sequence ID" value="ABE52489.1"/>
    <property type="molecule type" value="Genomic_DNA"/>
</dbReference>
<dbReference type="CDD" id="cd02513">
    <property type="entry name" value="CMP-NeuAc_Synthase"/>
    <property type="match status" value="1"/>
</dbReference>
<dbReference type="RefSeq" id="WP_011499633.1">
    <property type="nucleotide sequence ID" value="NC_007955.1"/>
</dbReference>
<dbReference type="SUPFAM" id="SSF53448">
    <property type="entry name" value="Nucleotide-diphospho-sugar transferases"/>
    <property type="match status" value="1"/>
</dbReference>
<dbReference type="PANTHER" id="PTHR21485:SF6">
    <property type="entry name" value="N-ACYLNEURAMINATE CYTIDYLYLTRANSFERASE-RELATED"/>
    <property type="match status" value="1"/>
</dbReference>
<keyword evidence="2" id="KW-1185">Reference proteome</keyword>
<gene>
    <name evidence="1" type="ordered locus">Mbur_1585</name>
</gene>
<dbReference type="Pfam" id="PF02348">
    <property type="entry name" value="CTP_transf_3"/>
    <property type="match status" value="1"/>
</dbReference>
<dbReference type="GO" id="GO:0008781">
    <property type="term" value="F:N-acylneuraminate cytidylyltransferase activity"/>
    <property type="evidence" value="ECO:0007669"/>
    <property type="project" value="TreeGrafter"/>
</dbReference>
<dbReference type="InterPro" id="IPR003329">
    <property type="entry name" value="Cytidylyl_trans"/>
</dbReference>
<dbReference type="Gene3D" id="3.90.550.10">
    <property type="entry name" value="Spore Coat Polysaccharide Biosynthesis Protein SpsA, Chain A"/>
    <property type="match status" value="1"/>
</dbReference>
<dbReference type="InterPro" id="IPR050793">
    <property type="entry name" value="CMP-NeuNAc_synthase"/>
</dbReference>
<protein>
    <submittedName>
        <fullName evidence="1">N-acylneuraminate cytidylyltransferase protein</fullName>
    </submittedName>
</protein>
<dbReference type="OrthoDB" id="10155at2157"/>
<name>Q12VN7_METBU</name>
<keyword evidence="1" id="KW-0548">Nucleotidyltransferase</keyword>